<keyword evidence="8" id="KW-0547">Nucleotide-binding</keyword>
<gene>
    <name evidence="18" type="primary">GIMAP8</name>
</gene>
<evidence type="ECO:0000256" key="7">
    <source>
        <dbReference type="ARBA" id="ARBA00022737"/>
    </source>
</evidence>
<dbReference type="GO" id="GO:0005783">
    <property type="term" value="C:endoplasmic reticulum"/>
    <property type="evidence" value="ECO:0007669"/>
    <property type="project" value="UniProtKB-SubCell"/>
</dbReference>
<evidence type="ECO:0000256" key="5">
    <source>
        <dbReference type="ARBA" id="ARBA00008535"/>
    </source>
</evidence>
<evidence type="ECO:0000256" key="15">
    <source>
        <dbReference type="ARBA" id="ARBA00077278"/>
    </source>
</evidence>
<dbReference type="GO" id="GO:0005829">
    <property type="term" value="C:cytosol"/>
    <property type="evidence" value="ECO:0007669"/>
    <property type="project" value="UniProtKB-SubCell"/>
</dbReference>
<comment type="function">
    <text evidence="13">Exerts an anti-apoptotic effect in the immune system and is involved in responses to infections.</text>
</comment>
<evidence type="ECO:0000256" key="2">
    <source>
        <dbReference type="ARBA" id="ARBA00004240"/>
    </source>
</evidence>
<feature type="region of interest" description="Disordered" evidence="16">
    <location>
        <begin position="247"/>
        <end position="280"/>
    </location>
</feature>
<dbReference type="SUPFAM" id="SSF52540">
    <property type="entry name" value="P-loop containing nucleoside triphosphate hydrolases"/>
    <property type="match status" value="3"/>
</dbReference>
<proteinExistence type="inferred from homology"/>
<dbReference type="PROSITE" id="PS51720">
    <property type="entry name" value="G_AIG1"/>
    <property type="match status" value="3"/>
</dbReference>
<feature type="domain" description="AIG1-type G" evidence="17">
    <location>
        <begin position="471"/>
        <end position="677"/>
    </location>
</feature>
<evidence type="ECO:0000256" key="11">
    <source>
        <dbReference type="ARBA" id="ARBA00023128"/>
    </source>
</evidence>
<protein>
    <recommendedName>
        <fullName evidence="14">GTPase IMAP family member 8</fullName>
    </recommendedName>
    <alternativeName>
        <fullName evidence="15">Immune-associated nucleotide-binding protein 9</fullName>
    </alternativeName>
</protein>
<evidence type="ECO:0000256" key="9">
    <source>
        <dbReference type="ARBA" id="ARBA00022824"/>
    </source>
</evidence>
<evidence type="ECO:0000256" key="4">
    <source>
        <dbReference type="ARBA" id="ARBA00004555"/>
    </source>
</evidence>
<dbReference type="GO" id="GO:0005739">
    <property type="term" value="C:mitochondrion"/>
    <property type="evidence" value="ECO:0007669"/>
    <property type="project" value="UniProtKB-SubCell"/>
</dbReference>
<comment type="subcellular location">
    <subcellularLocation>
        <location evidence="3">Cytoplasm</location>
        <location evidence="3">Cytosol</location>
    </subcellularLocation>
    <subcellularLocation>
        <location evidence="2">Endoplasmic reticulum</location>
    </subcellularLocation>
    <subcellularLocation>
        <location evidence="4">Golgi apparatus</location>
    </subcellularLocation>
    <subcellularLocation>
        <location evidence="1">Mitochondrion</location>
    </subcellularLocation>
</comment>
<dbReference type="AlphaFoldDB" id="A0A8C4PTT4"/>
<feature type="compositionally biased region" description="Basic and acidic residues" evidence="16">
    <location>
        <begin position="255"/>
        <end position="265"/>
    </location>
</feature>
<dbReference type="CDD" id="cd01852">
    <property type="entry name" value="AIG1"/>
    <property type="match status" value="3"/>
</dbReference>
<evidence type="ECO:0000256" key="1">
    <source>
        <dbReference type="ARBA" id="ARBA00004173"/>
    </source>
</evidence>
<keyword evidence="12" id="KW-0342">GTP-binding</keyword>
<dbReference type="Proteomes" id="UP000694387">
    <property type="component" value="Chromosome 1"/>
</dbReference>
<dbReference type="Gene3D" id="3.40.50.300">
    <property type="entry name" value="P-loop containing nucleotide triphosphate hydrolases"/>
    <property type="match status" value="3"/>
</dbReference>
<evidence type="ECO:0000256" key="8">
    <source>
        <dbReference type="ARBA" id="ARBA00022741"/>
    </source>
</evidence>
<reference evidence="18" key="2">
    <citation type="submission" date="2025-08" db="UniProtKB">
        <authorList>
            <consortium name="Ensembl"/>
        </authorList>
    </citation>
    <scope>IDENTIFICATION</scope>
</reference>
<keyword evidence="6" id="KW-0963">Cytoplasm</keyword>
<comment type="similarity">
    <text evidence="5">Belongs to the TRAFAC class TrmE-Era-EngA-EngB-Septin-like GTPase superfamily. AIG1/Toc34/Toc159-like paraseptin GTPase family. IAN subfamily.</text>
</comment>
<keyword evidence="19" id="KW-1185">Reference proteome</keyword>
<dbReference type="Pfam" id="PF04548">
    <property type="entry name" value="AIG1"/>
    <property type="match status" value="3"/>
</dbReference>
<evidence type="ECO:0000313" key="19">
    <source>
        <dbReference type="Proteomes" id="UP000694387"/>
    </source>
</evidence>
<dbReference type="InterPro" id="IPR045058">
    <property type="entry name" value="GIMA/IAN/Toc"/>
</dbReference>
<dbReference type="InterPro" id="IPR006703">
    <property type="entry name" value="G_AIG1"/>
</dbReference>
<feature type="region of interest" description="Disordered" evidence="16">
    <location>
        <begin position="1"/>
        <end position="27"/>
    </location>
</feature>
<dbReference type="InterPro" id="IPR027417">
    <property type="entry name" value="P-loop_NTPase"/>
</dbReference>
<evidence type="ECO:0000259" key="17">
    <source>
        <dbReference type="PROSITE" id="PS51720"/>
    </source>
</evidence>
<dbReference type="GO" id="GO:0005794">
    <property type="term" value="C:Golgi apparatus"/>
    <property type="evidence" value="ECO:0007669"/>
    <property type="project" value="UniProtKB-SubCell"/>
</dbReference>
<evidence type="ECO:0000256" key="13">
    <source>
        <dbReference type="ARBA" id="ARBA00056809"/>
    </source>
</evidence>
<name>A0A8C4PTT4_EQUAS</name>
<evidence type="ECO:0000256" key="14">
    <source>
        <dbReference type="ARBA" id="ARBA00073539"/>
    </source>
</evidence>
<dbReference type="PANTHER" id="PTHR10903:SF73">
    <property type="entry name" value="GTPASE IMAP FAMILY MEMBER 8"/>
    <property type="match status" value="1"/>
</dbReference>
<evidence type="ECO:0000313" key="18">
    <source>
        <dbReference type="Ensembl" id="ENSEASP00005030284.2"/>
    </source>
</evidence>
<keyword evidence="10" id="KW-0333">Golgi apparatus</keyword>
<dbReference type="GeneTree" id="ENSGT00940000162462"/>
<evidence type="ECO:0000256" key="12">
    <source>
        <dbReference type="ARBA" id="ARBA00023134"/>
    </source>
</evidence>
<reference evidence="18" key="3">
    <citation type="submission" date="2025-09" db="UniProtKB">
        <authorList>
            <consortium name="Ensembl"/>
        </authorList>
    </citation>
    <scope>IDENTIFICATION</scope>
</reference>
<organism evidence="18 19">
    <name type="scientific">Equus asinus</name>
    <name type="common">Donkey</name>
    <name type="synonym">Equus africanus asinus</name>
    <dbReference type="NCBI Taxonomy" id="9793"/>
    <lineage>
        <taxon>Eukaryota</taxon>
        <taxon>Metazoa</taxon>
        <taxon>Chordata</taxon>
        <taxon>Craniata</taxon>
        <taxon>Vertebrata</taxon>
        <taxon>Euteleostomi</taxon>
        <taxon>Mammalia</taxon>
        <taxon>Eutheria</taxon>
        <taxon>Laurasiatheria</taxon>
        <taxon>Perissodactyla</taxon>
        <taxon>Equidae</taxon>
        <taxon>Equus</taxon>
    </lineage>
</organism>
<sequence length="713" mass="78772">MGPAVEPGEQAECGGSETVTGQGTGPRISSDLCLESKSEEGCSISELRLLLLGKRAAGKSATGNTLLGKAVFESKFSVQMVTEMCRKEKGATGGGEVVVIDTPDLFSSVAGTNDRQRNIEHCLKLSAPSVHALLLVISVGNYTVEDKETVEGIWKLFGAEAKRHIMIVFTRKDELGDDSLQDYIENDSSLRELVRDCGHRYCAFNNKASEEDQATQVRELLGKVKNLVDENRGPLCVNFRNEGNGFQDCGNEATSQKEDNPHGPGEKQLQATGCEPNPGTPELKVLLVGKRGAGKSAAGNSLLGKRVFETKFSEQSVTQTFRSESRIWRERKISIIDTPDISSSKDVGSELSKLIFPGPHAFLLVTPLGSFSEKDKAVLRTTQSNFGEESFRYMIVLFTRKEDLGDQNLELFLKNGNKDLNNVIEKCEKRYSAFNYRATGEEEQRQVDELLEMMVGMVQRNGNKPCFLRGREALSIILVGKSGSGKSATGNTVLGKDKFLSRLRAQPVTKTCQSRRRTWQGQEVVVVDTPMFCLMPAAEGGPSQLEQEVERCWSCCGQGSKILVLVLQLGRFTQEDEKVVGDLEAIFGEDVMKYTIVLFTRKEDLADEKLEEYLKNTDNKALKKIIKKCEQRVCAFNNNETGQAREDQVDWSQDRHCDQGRGQAAAEHRSLLKNQGIQVCHSKALSSQLLGMTSRRSWTPVGLPVPRAACQAR</sequence>
<keyword evidence="9" id="KW-0256">Endoplasmic reticulum</keyword>
<evidence type="ECO:0000256" key="6">
    <source>
        <dbReference type="ARBA" id="ARBA00022490"/>
    </source>
</evidence>
<dbReference type="PANTHER" id="PTHR10903">
    <property type="entry name" value="GTPASE, IMAP FAMILY MEMBER-RELATED"/>
    <property type="match status" value="1"/>
</dbReference>
<reference evidence="18 19" key="1">
    <citation type="journal article" date="2020" name="Nat. Commun.">
        <title>Donkey genomes provide new insights into domestication and selection for coat color.</title>
        <authorList>
            <person name="Wang"/>
            <person name="C."/>
            <person name="Li"/>
            <person name="H."/>
            <person name="Guo"/>
            <person name="Y."/>
            <person name="Huang"/>
            <person name="J."/>
            <person name="Sun"/>
            <person name="Y."/>
            <person name="Min"/>
            <person name="J."/>
            <person name="Wang"/>
            <person name="J."/>
            <person name="Fang"/>
            <person name="X."/>
            <person name="Zhao"/>
            <person name="Z."/>
            <person name="Wang"/>
            <person name="S."/>
            <person name="Zhang"/>
            <person name="Y."/>
            <person name="Liu"/>
            <person name="Q."/>
            <person name="Jiang"/>
            <person name="Q."/>
            <person name="Wang"/>
            <person name="X."/>
            <person name="Guo"/>
            <person name="Y."/>
            <person name="Yang"/>
            <person name="C."/>
            <person name="Wang"/>
            <person name="Y."/>
            <person name="Tian"/>
            <person name="F."/>
            <person name="Zhuang"/>
            <person name="G."/>
            <person name="Fan"/>
            <person name="Y."/>
            <person name="Gao"/>
            <person name="Q."/>
            <person name="Li"/>
            <person name="Y."/>
            <person name="Ju"/>
            <person name="Z."/>
            <person name="Li"/>
            <person name="J."/>
            <person name="Li"/>
            <person name="R."/>
            <person name="Hou"/>
            <person name="M."/>
            <person name="Yang"/>
            <person name="G."/>
            <person name="Liu"/>
            <person name="G."/>
            <person name="Liu"/>
            <person name="W."/>
            <person name="Guo"/>
            <person name="J."/>
            <person name="Pan"/>
            <person name="S."/>
            <person name="Fan"/>
            <person name="G."/>
            <person name="Zhang"/>
            <person name="W."/>
            <person name="Zhang"/>
            <person name="R."/>
            <person name="Yu"/>
            <person name="J."/>
            <person name="Zhang"/>
            <person name="X."/>
            <person name="Yin"/>
            <person name="Q."/>
            <person name="Ji"/>
            <person name="C."/>
            <person name="Jin"/>
            <person name="Y."/>
            <person name="Yue"/>
            <person name="G."/>
            <person name="Liu"/>
            <person name="M."/>
            <person name="Xu"/>
            <person name="J."/>
            <person name="Liu"/>
            <person name="S."/>
            <person name="Jordana"/>
            <person name="J."/>
            <person name="Noce"/>
            <person name="A."/>
            <person name="Amills"/>
            <person name="M."/>
            <person name="Wu"/>
            <person name="D.D."/>
            <person name="Li"/>
            <person name="S."/>
            <person name="Zhou"/>
            <person name="X. and Zhong"/>
            <person name="J."/>
        </authorList>
    </citation>
    <scope>NUCLEOTIDE SEQUENCE [LARGE SCALE GENOMIC DNA]</scope>
</reference>
<evidence type="ECO:0000256" key="16">
    <source>
        <dbReference type="SAM" id="MobiDB-lite"/>
    </source>
</evidence>
<evidence type="ECO:0000256" key="10">
    <source>
        <dbReference type="ARBA" id="ARBA00023034"/>
    </source>
</evidence>
<keyword evidence="7" id="KW-0677">Repeat</keyword>
<feature type="domain" description="AIG1-type G" evidence="17">
    <location>
        <begin position="280"/>
        <end position="470"/>
    </location>
</feature>
<feature type="domain" description="AIG1-type G" evidence="17">
    <location>
        <begin position="44"/>
        <end position="245"/>
    </location>
</feature>
<keyword evidence="11" id="KW-0496">Mitochondrion</keyword>
<dbReference type="GO" id="GO:0005525">
    <property type="term" value="F:GTP binding"/>
    <property type="evidence" value="ECO:0007669"/>
    <property type="project" value="UniProtKB-KW"/>
</dbReference>
<evidence type="ECO:0000256" key="3">
    <source>
        <dbReference type="ARBA" id="ARBA00004514"/>
    </source>
</evidence>
<dbReference type="Ensembl" id="ENSEAST00005032926.2">
    <property type="protein sequence ID" value="ENSEASP00005030284.2"/>
    <property type="gene ID" value="ENSEASG00005020627.2"/>
</dbReference>
<dbReference type="FunFam" id="3.40.50.300:FF:000536">
    <property type="entry name" value="GTPase IMAP family member 8"/>
    <property type="match status" value="3"/>
</dbReference>
<accession>A0A8C4PTT4</accession>